<reference evidence="1" key="1">
    <citation type="journal article" date="2015" name="Nature">
        <title>Complex archaea that bridge the gap between prokaryotes and eukaryotes.</title>
        <authorList>
            <person name="Spang A."/>
            <person name="Saw J.H."/>
            <person name="Jorgensen S.L."/>
            <person name="Zaremba-Niedzwiedzka K."/>
            <person name="Martijn J."/>
            <person name="Lind A.E."/>
            <person name="van Eijk R."/>
            <person name="Schleper C."/>
            <person name="Guy L."/>
            <person name="Ettema T.J."/>
        </authorList>
    </citation>
    <scope>NUCLEOTIDE SEQUENCE</scope>
</reference>
<comment type="caution">
    <text evidence="1">The sequence shown here is derived from an EMBL/GenBank/DDBJ whole genome shotgun (WGS) entry which is preliminary data.</text>
</comment>
<protein>
    <submittedName>
        <fullName evidence="1">Uncharacterized protein</fullName>
    </submittedName>
</protein>
<sequence>WEDTNLYLSIVEIEDEYLKGIMGEE</sequence>
<feature type="non-terminal residue" evidence="1">
    <location>
        <position position="1"/>
    </location>
</feature>
<accession>A0A0F9G9J6</accession>
<dbReference type="EMBL" id="LAZR01020931">
    <property type="protein sequence ID" value="KKL87091.1"/>
    <property type="molecule type" value="Genomic_DNA"/>
</dbReference>
<organism evidence="1">
    <name type="scientific">marine sediment metagenome</name>
    <dbReference type="NCBI Taxonomy" id="412755"/>
    <lineage>
        <taxon>unclassified sequences</taxon>
        <taxon>metagenomes</taxon>
        <taxon>ecological metagenomes</taxon>
    </lineage>
</organism>
<proteinExistence type="predicted"/>
<dbReference type="AlphaFoldDB" id="A0A0F9G9J6"/>
<name>A0A0F9G9J6_9ZZZZ</name>
<gene>
    <name evidence="1" type="ORF">LCGC14_1938150</name>
</gene>
<evidence type="ECO:0000313" key="1">
    <source>
        <dbReference type="EMBL" id="KKL87091.1"/>
    </source>
</evidence>